<organism evidence="1 2">
    <name type="scientific">Acinetobacter calcoaceticus DSM 30006 = CIP 81.8</name>
    <dbReference type="NCBI Taxonomy" id="981331"/>
    <lineage>
        <taxon>Bacteria</taxon>
        <taxon>Pseudomonadati</taxon>
        <taxon>Pseudomonadota</taxon>
        <taxon>Gammaproteobacteria</taxon>
        <taxon>Moraxellales</taxon>
        <taxon>Moraxellaceae</taxon>
        <taxon>Acinetobacter</taxon>
        <taxon>Acinetobacter calcoaceticus/baumannii complex</taxon>
    </lineage>
</organism>
<evidence type="ECO:0000313" key="1">
    <source>
        <dbReference type="EMBL" id="ENW00488.1"/>
    </source>
</evidence>
<gene>
    <name evidence="1" type="ORF">F936_01061</name>
</gene>
<proteinExistence type="predicted"/>
<dbReference type="GeneID" id="92920552"/>
<dbReference type="EMBL" id="APQI01000003">
    <property type="protein sequence ID" value="ENW00488.1"/>
    <property type="molecule type" value="Genomic_DNA"/>
</dbReference>
<comment type="caution">
    <text evidence="1">The sequence shown here is derived from an EMBL/GenBank/DDBJ whole genome shotgun (WGS) entry which is preliminary data.</text>
</comment>
<keyword evidence="2" id="KW-1185">Reference proteome</keyword>
<dbReference type="Proteomes" id="UP000013024">
    <property type="component" value="Unassembled WGS sequence"/>
</dbReference>
<reference evidence="1 2" key="1">
    <citation type="submission" date="2013-02" db="EMBL/GenBank/DDBJ databases">
        <title>The Genome Sequence of Acinetobacter calcoaceticus CIP 81.8.</title>
        <authorList>
            <consortium name="The Broad Institute Genome Sequencing Platform"/>
            <consortium name="The Broad Institute Genome Sequencing Center for Infectious Disease"/>
            <person name="Cerqueira G."/>
            <person name="Feldgarden M."/>
            <person name="Courvalin P."/>
            <person name="Perichon B."/>
            <person name="Grillot-Courvalin C."/>
            <person name="Clermont D."/>
            <person name="Rocha E."/>
            <person name="Yoon E.-J."/>
            <person name="Nemec A."/>
            <person name="Walker B."/>
            <person name="Young S.K."/>
            <person name="Zeng Q."/>
            <person name="Gargeya S."/>
            <person name="Fitzgerald M."/>
            <person name="Haas B."/>
            <person name="Abouelleil A."/>
            <person name="Alvarado L."/>
            <person name="Arachchi H.M."/>
            <person name="Berlin A.M."/>
            <person name="Chapman S.B."/>
            <person name="Dewar J."/>
            <person name="Goldberg J."/>
            <person name="Griggs A."/>
            <person name="Gujja S."/>
            <person name="Hansen M."/>
            <person name="Howarth C."/>
            <person name="Imamovic A."/>
            <person name="Larimer J."/>
            <person name="McCowan C."/>
            <person name="Murphy C."/>
            <person name="Neiman D."/>
            <person name="Pearson M."/>
            <person name="Priest M."/>
            <person name="Roberts A."/>
            <person name="Saif S."/>
            <person name="Shea T."/>
            <person name="Sisk P."/>
            <person name="Sykes S."/>
            <person name="Wortman J."/>
            <person name="Nusbaum C."/>
            <person name="Birren B."/>
        </authorList>
    </citation>
    <scope>NUCLEOTIDE SEQUENCE [LARGE SCALE GENOMIC DNA]</scope>
    <source>
        <strain evidence="1 2">CIP 81.8</strain>
    </source>
</reference>
<evidence type="ECO:0000313" key="2">
    <source>
        <dbReference type="Proteomes" id="UP000013024"/>
    </source>
</evidence>
<protein>
    <submittedName>
        <fullName evidence="1">Uncharacterized protein</fullName>
    </submittedName>
</protein>
<dbReference type="RefSeq" id="WP_005045725.1">
    <property type="nucleotide sequence ID" value="NZ_KB849780.1"/>
</dbReference>
<accession>A0ABN0K986</accession>
<sequence>MSYKIFKGNHQYYHLNACVGNNGWTGISTYLEGYQAATIAMLESILDKKALEGSEIIFWTQDTAIYPIVFTARHSIELFLKAEINNINTLKKYLSPIQKELTVTHNIQKLWNIFKSQLSFVGDNRLNYIVLKLENAIEEYSKIDPNGETFRYPYSNEDKKHLEEVSLINIYDFYINYLELAKEMQDFQVLVSCLQNEYSTGTYTKKLNRKDFEDISKSLPLREEWAEINFKKIKEDIKNKYNLSGRELSSVLDQIQNHYEFSLNIIPNNFLLKIDKNILIQFCNGLVSKDQLINLNKEYLITLRSLIEMYNYGYPVFSERINQYEEYFKEMGIDCEIDYIFRKYNKVKLFLTERLNYNFLFEDQ</sequence>
<name>A0ABN0K986_ACICA</name>